<proteinExistence type="predicted"/>
<name>A0A0A9DA48_ARUDO</name>
<feature type="region of interest" description="Disordered" evidence="1">
    <location>
        <begin position="71"/>
        <end position="92"/>
    </location>
</feature>
<organism evidence="2">
    <name type="scientific">Arundo donax</name>
    <name type="common">Giant reed</name>
    <name type="synonym">Donax arundinaceus</name>
    <dbReference type="NCBI Taxonomy" id="35708"/>
    <lineage>
        <taxon>Eukaryota</taxon>
        <taxon>Viridiplantae</taxon>
        <taxon>Streptophyta</taxon>
        <taxon>Embryophyta</taxon>
        <taxon>Tracheophyta</taxon>
        <taxon>Spermatophyta</taxon>
        <taxon>Magnoliopsida</taxon>
        <taxon>Liliopsida</taxon>
        <taxon>Poales</taxon>
        <taxon>Poaceae</taxon>
        <taxon>PACMAD clade</taxon>
        <taxon>Arundinoideae</taxon>
        <taxon>Arundineae</taxon>
        <taxon>Arundo</taxon>
    </lineage>
</organism>
<reference evidence="2" key="2">
    <citation type="journal article" date="2015" name="Data Brief">
        <title>Shoot transcriptome of the giant reed, Arundo donax.</title>
        <authorList>
            <person name="Barrero R.A."/>
            <person name="Guerrero F.D."/>
            <person name="Moolhuijzen P."/>
            <person name="Goolsby J.A."/>
            <person name="Tidwell J."/>
            <person name="Bellgard S.E."/>
            <person name="Bellgard M.I."/>
        </authorList>
    </citation>
    <scope>NUCLEOTIDE SEQUENCE</scope>
    <source>
        <tissue evidence="2">Shoot tissue taken approximately 20 cm above the soil surface</tissue>
    </source>
</reference>
<dbReference type="EMBL" id="GBRH01212411">
    <property type="protein sequence ID" value="JAD85484.1"/>
    <property type="molecule type" value="Transcribed_RNA"/>
</dbReference>
<reference evidence="2" key="1">
    <citation type="submission" date="2014-09" db="EMBL/GenBank/DDBJ databases">
        <authorList>
            <person name="Magalhaes I.L.F."/>
            <person name="Oliveira U."/>
            <person name="Santos F.R."/>
            <person name="Vidigal T.H.D.A."/>
            <person name="Brescovit A.D."/>
            <person name="Santos A.J."/>
        </authorList>
    </citation>
    <scope>NUCLEOTIDE SEQUENCE</scope>
    <source>
        <tissue evidence="2">Shoot tissue taken approximately 20 cm above the soil surface</tissue>
    </source>
</reference>
<dbReference type="AlphaFoldDB" id="A0A0A9DA48"/>
<feature type="compositionally biased region" description="Basic residues" evidence="1">
    <location>
        <begin position="71"/>
        <end position="80"/>
    </location>
</feature>
<feature type="region of interest" description="Disordered" evidence="1">
    <location>
        <begin position="1"/>
        <end position="21"/>
    </location>
</feature>
<accession>A0A0A9DA48</accession>
<sequence>MILGPGNSSETNKAEEQDRAAQAVDRINISTGIDQSTANTWMFNVEDIDPAVVEELPPEIQREIQGWIRPSKHVSTKRRGSTISSYFPPARG</sequence>
<evidence type="ECO:0000313" key="2">
    <source>
        <dbReference type="EMBL" id="JAD85484.1"/>
    </source>
</evidence>
<feature type="compositionally biased region" description="Polar residues" evidence="1">
    <location>
        <begin position="1"/>
        <end position="11"/>
    </location>
</feature>
<protein>
    <submittedName>
        <fullName evidence="2">Uncharacterized protein</fullName>
    </submittedName>
</protein>
<evidence type="ECO:0000256" key="1">
    <source>
        <dbReference type="SAM" id="MobiDB-lite"/>
    </source>
</evidence>
<dbReference type="Gene3D" id="6.10.250.1630">
    <property type="match status" value="1"/>
</dbReference>